<name>A0A2R6VZG1_MARPO</name>
<dbReference type="Gramene" id="MpUg00257.1">
    <property type="protein sequence ID" value="MpUg00257.1.cds1"/>
    <property type="gene ID" value="MpUg00257"/>
</dbReference>
<evidence type="ECO:0000313" key="3">
    <source>
        <dbReference type="EMBL" id="PTQ26979.1"/>
    </source>
</evidence>
<organism evidence="3 4">
    <name type="scientific">Marchantia polymorpha</name>
    <name type="common">Common liverwort</name>
    <name type="synonym">Marchantia aquatica</name>
    <dbReference type="NCBI Taxonomy" id="3197"/>
    <lineage>
        <taxon>Eukaryota</taxon>
        <taxon>Viridiplantae</taxon>
        <taxon>Streptophyta</taxon>
        <taxon>Embryophyta</taxon>
        <taxon>Marchantiophyta</taxon>
        <taxon>Marchantiopsida</taxon>
        <taxon>Marchantiidae</taxon>
        <taxon>Marchantiales</taxon>
        <taxon>Marchantiaceae</taxon>
        <taxon>Marchantia</taxon>
    </lineage>
</organism>
<keyword evidence="4" id="KW-1185">Reference proteome</keyword>
<reference evidence="4" key="1">
    <citation type="journal article" date="2017" name="Cell">
        <title>Insights into land plant evolution garnered from the Marchantia polymorpha genome.</title>
        <authorList>
            <person name="Bowman J.L."/>
            <person name="Kohchi T."/>
            <person name="Yamato K.T."/>
            <person name="Jenkins J."/>
            <person name="Shu S."/>
            <person name="Ishizaki K."/>
            <person name="Yamaoka S."/>
            <person name="Nishihama R."/>
            <person name="Nakamura Y."/>
            <person name="Berger F."/>
            <person name="Adam C."/>
            <person name="Aki S.S."/>
            <person name="Althoff F."/>
            <person name="Araki T."/>
            <person name="Arteaga-Vazquez M.A."/>
            <person name="Balasubrmanian S."/>
            <person name="Barry K."/>
            <person name="Bauer D."/>
            <person name="Boehm C.R."/>
            <person name="Briginshaw L."/>
            <person name="Caballero-Perez J."/>
            <person name="Catarino B."/>
            <person name="Chen F."/>
            <person name="Chiyoda S."/>
            <person name="Chovatia M."/>
            <person name="Davies K.M."/>
            <person name="Delmans M."/>
            <person name="Demura T."/>
            <person name="Dierschke T."/>
            <person name="Dolan L."/>
            <person name="Dorantes-Acosta A.E."/>
            <person name="Eklund D.M."/>
            <person name="Florent S.N."/>
            <person name="Flores-Sandoval E."/>
            <person name="Fujiyama A."/>
            <person name="Fukuzawa H."/>
            <person name="Galik B."/>
            <person name="Grimanelli D."/>
            <person name="Grimwood J."/>
            <person name="Grossniklaus U."/>
            <person name="Hamada T."/>
            <person name="Haseloff J."/>
            <person name="Hetherington A.J."/>
            <person name="Higo A."/>
            <person name="Hirakawa Y."/>
            <person name="Hundley H.N."/>
            <person name="Ikeda Y."/>
            <person name="Inoue K."/>
            <person name="Inoue S.I."/>
            <person name="Ishida S."/>
            <person name="Jia Q."/>
            <person name="Kakita M."/>
            <person name="Kanazawa T."/>
            <person name="Kawai Y."/>
            <person name="Kawashima T."/>
            <person name="Kennedy M."/>
            <person name="Kinose K."/>
            <person name="Kinoshita T."/>
            <person name="Kohara Y."/>
            <person name="Koide E."/>
            <person name="Komatsu K."/>
            <person name="Kopischke S."/>
            <person name="Kubo M."/>
            <person name="Kyozuka J."/>
            <person name="Lagercrantz U."/>
            <person name="Lin S.S."/>
            <person name="Lindquist E."/>
            <person name="Lipzen A.M."/>
            <person name="Lu C.W."/>
            <person name="De Luna E."/>
            <person name="Martienssen R.A."/>
            <person name="Minamino N."/>
            <person name="Mizutani M."/>
            <person name="Mizutani M."/>
            <person name="Mochizuki N."/>
            <person name="Monte I."/>
            <person name="Mosher R."/>
            <person name="Nagasaki H."/>
            <person name="Nakagami H."/>
            <person name="Naramoto S."/>
            <person name="Nishitani K."/>
            <person name="Ohtani M."/>
            <person name="Okamoto T."/>
            <person name="Okumura M."/>
            <person name="Phillips J."/>
            <person name="Pollak B."/>
            <person name="Reinders A."/>
            <person name="Rovekamp M."/>
            <person name="Sano R."/>
            <person name="Sawa S."/>
            <person name="Schmid M.W."/>
            <person name="Shirakawa M."/>
            <person name="Solano R."/>
            <person name="Spunde A."/>
            <person name="Suetsugu N."/>
            <person name="Sugano S."/>
            <person name="Sugiyama A."/>
            <person name="Sun R."/>
            <person name="Suzuki Y."/>
            <person name="Takenaka M."/>
            <person name="Takezawa D."/>
            <person name="Tomogane H."/>
            <person name="Tsuzuki M."/>
            <person name="Ueda T."/>
            <person name="Umeda M."/>
            <person name="Ward J.M."/>
            <person name="Watanabe Y."/>
            <person name="Yazaki K."/>
            <person name="Yokoyama R."/>
            <person name="Yoshitake Y."/>
            <person name="Yotsui I."/>
            <person name="Zachgo S."/>
            <person name="Schmutz J."/>
        </authorList>
    </citation>
    <scope>NUCLEOTIDE SEQUENCE [LARGE SCALE GENOMIC DNA]</scope>
    <source>
        <strain evidence="4">Tak-1</strain>
    </source>
</reference>
<protein>
    <submittedName>
        <fullName evidence="3">Uncharacterized protein</fullName>
    </submittedName>
</protein>
<proteinExistence type="predicted"/>
<dbReference type="Gramene" id="MpUg00190.1">
    <property type="protein sequence ID" value="MpUg00190.1.cds1"/>
    <property type="gene ID" value="MpUg00190"/>
</dbReference>
<keyword evidence="2" id="KW-0472">Membrane</keyword>
<accession>A0A2R6VZG1</accession>
<gene>
    <name evidence="3" type="ORF">MARPO_0250s0001</name>
</gene>
<evidence type="ECO:0000256" key="2">
    <source>
        <dbReference type="SAM" id="Phobius"/>
    </source>
</evidence>
<dbReference type="EMBL" id="KZ772961">
    <property type="protein sequence ID" value="PTQ26979.1"/>
    <property type="molecule type" value="Genomic_DNA"/>
</dbReference>
<feature type="region of interest" description="Disordered" evidence="1">
    <location>
        <begin position="23"/>
        <end position="43"/>
    </location>
</feature>
<evidence type="ECO:0000313" key="4">
    <source>
        <dbReference type="Proteomes" id="UP000244005"/>
    </source>
</evidence>
<dbReference type="Gramene" id="MpUg00268.1">
    <property type="protein sequence ID" value="MpUg00268.1.cds1"/>
    <property type="gene ID" value="MpUg00268"/>
</dbReference>
<keyword evidence="2" id="KW-1133">Transmembrane helix</keyword>
<dbReference type="Proteomes" id="UP000244005">
    <property type="component" value="Unassembled WGS sequence"/>
</dbReference>
<keyword evidence="2" id="KW-0812">Transmembrane</keyword>
<dbReference type="AlphaFoldDB" id="A0A2R6VZG1"/>
<feature type="compositionally biased region" description="Polar residues" evidence="1">
    <location>
        <begin position="23"/>
        <end position="32"/>
    </location>
</feature>
<feature type="transmembrane region" description="Helical" evidence="2">
    <location>
        <begin position="52"/>
        <end position="73"/>
    </location>
</feature>
<sequence length="94" mass="10212">MCPCLRHLKQELDRCVTSKGMRSTTPSKVISTNGGGSIPRGHSKQSRMMGRLLFSMLAVPISTGLNVPAISLIQKSCSWVRLVNRAHTGYNAGK</sequence>
<evidence type="ECO:0000256" key="1">
    <source>
        <dbReference type="SAM" id="MobiDB-lite"/>
    </source>
</evidence>